<reference evidence="2 3" key="1">
    <citation type="submission" date="2019-03" db="EMBL/GenBank/DDBJ databases">
        <title>Genomic Encyclopedia of Type Strains, Phase IV (KMG-IV): sequencing the most valuable type-strain genomes for metagenomic binning, comparative biology and taxonomic classification.</title>
        <authorList>
            <person name="Goeker M."/>
        </authorList>
    </citation>
    <scope>NUCLEOTIDE SEQUENCE [LARGE SCALE GENOMIC DNA]</scope>
    <source>
        <strain evidence="2 3">DSM 44496</strain>
    </source>
</reference>
<dbReference type="RefSeq" id="WP_067491081.1">
    <property type="nucleotide sequence ID" value="NZ_SNXK01000002.1"/>
</dbReference>
<dbReference type="InterPro" id="IPR011335">
    <property type="entry name" value="Restrct_endonuc-II-like"/>
</dbReference>
<keyword evidence="3" id="KW-1185">Reference proteome</keyword>
<dbReference type="Gene3D" id="3.90.1570.10">
    <property type="entry name" value="tt1808, chain A"/>
    <property type="match status" value="1"/>
</dbReference>
<accession>A0A4R6PPQ4</accession>
<name>A0A4R6PPQ4_NOCIG</name>
<dbReference type="SUPFAM" id="SSF52980">
    <property type="entry name" value="Restriction endonuclease-like"/>
    <property type="match status" value="1"/>
</dbReference>
<keyword evidence="2" id="KW-0378">Hydrolase</keyword>
<dbReference type="GO" id="GO:0004519">
    <property type="term" value="F:endonuclease activity"/>
    <property type="evidence" value="ECO:0007669"/>
    <property type="project" value="UniProtKB-KW"/>
</dbReference>
<dbReference type="AlphaFoldDB" id="A0A4R6PPQ4"/>
<gene>
    <name evidence="2" type="ORF">DFR75_102465</name>
</gene>
<comment type="caution">
    <text evidence="2">The sequence shown here is derived from an EMBL/GenBank/DDBJ whole genome shotgun (WGS) entry which is preliminary data.</text>
</comment>
<dbReference type="Pfam" id="PF05685">
    <property type="entry name" value="Uma2"/>
    <property type="match status" value="1"/>
</dbReference>
<evidence type="ECO:0000313" key="2">
    <source>
        <dbReference type="EMBL" id="TDP39746.1"/>
    </source>
</evidence>
<dbReference type="InterPro" id="IPR012296">
    <property type="entry name" value="Nuclease_put_TT1808"/>
</dbReference>
<dbReference type="CDD" id="cd06260">
    <property type="entry name" value="DUF820-like"/>
    <property type="match status" value="1"/>
</dbReference>
<protein>
    <submittedName>
        <fullName evidence="2">Putative restriction endonuclease</fullName>
    </submittedName>
</protein>
<keyword evidence="2" id="KW-0540">Nuclease</keyword>
<evidence type="ECO:0000259" key="1">
    <source>
        <dbReference type="Pfam" id="PF05685"/>
    </source>
</evidence>
<dbReference type="EMBL" id="SNXK01000002">
    <property type="protein sequence ID" value="TDP39746.1"/>
    <property type="molecule type" value="Genomic_DNA"/>
</dbReference>
<keyword evidence="2" id="KW-0255">Endonuclease</keyword>
<sequence>MTNAHDRRPKLPEYMTWEELEQQPEEIASHIELWDGRVVWTRRGPGEHQEASNLLWSALRRDAKYAMDNRPDECWQVRTETNVFFGREGKSDFVTPDFMVHRCLDEPYAYVRADDALLVGEVLSPSNTAAEMEAKKAKYAAAGIPWYWEVTLHPRRSEIAYVQAFGLESGTGPLPAGVSPLHKANYILVGAWSPGDSTEITIGFPFPITIPWRDLVL</sequence>
<evidence type="ECO:0000313" key="3">
    <source>
        <dbReference type="Proteomes" id="UP000295087"/>
    </source>
</evidence>
<dbReference type="InterPro" id="IPR008538">
    <property type="entry name" value="Uma2"/>
</dbReference>
<organism evidence="2 3">
    <name type="scientific">Nocardia ignorata</name>
    <dbReference type="NCBI Taxonomy" id="145285"/>
    <lineage>
        <taxon>Bacteria</taxon>
        <taxon>Bacillati</taxon>
        <taxon>Actinomycetota</taxon>
        <taxon>Actinomycetes</taxon>
        <taxon>Mycobacteriales</taxon>
        <taxon>Nocardiaceae</taxon>
        <taxon>Nocardia</taxon>
    </lineage>
</organism>
<proteinExistence type="predicted"/>
<feature type="domain" description="Putative restriction endonuclease" evidence="1">
    <location>
        <begin position="17"/>
        <end position="157"/>
    </location>
</feature>
<dbReference type="Proteomes" id="UP000295087">
    <property type="component" value="Unassembled WGS sequence"/>
</dbReference>